<dbReference type="SMART" id="SM00855">
    <property type="entry name" value="PGAM"/>
    <property type="match status" value="1"/>
</dbReference>
<dbReference type="PROSITE" id="PS00175">
    <property type="entry name" value="PG_MUTASE"/>
    <property type="match status" value="1"/>
</dbReference>
<dbReference type="Gene3D" id="3.40.50.1240">
    <property type="entry name" value="Phosphoglycerate mutase-like"/>
    <property type="match status" value="1"/>
</dbReference>
<evidence type="ECO:0000313" key="4">
    <source>
        <dbReference type="Proteomes" id="UP001270362"/>
    </source>
</evidence>
<dbReference type="Pfam" id="PF00300">
    <property type="entry name" value="His_Phos_1"/>
    <property type="match status" value="1"/>
</dbReference>
<organism evidence="3 4">
    <name type="scientific">Podospora appendiculata</name>
    <dbReference type="NCBI Taxonomy" id="314037"/>
    <lineage>
        <taxon>Eukaryota</taxon>
        <taxon>Fungi</taxon>
        <taxon>Dikarya</taxon>
        <taxon>Ascomycota</taxon>
        <taxon>Pezizomycotina</taxon>
        <taxon>Sordariomycetes</taxon>
        <taxon>Sordariomycetidae</taxon>
        <taxon>Sordariales</taxon>
        <taxon>Podosporaceae</taxon>
        <taxon>Podospora</taxon>
    </lineage>
</organism>
<proteinExistence type="predicted"/>
<dbReference type="Proteomes" id="UP001270362">
    <property type="component" value="Unassembled WGS sequence"/>
</dbReference>
<keyword evidence="1" id="KW-0324">Glycolysis</keyword>
<dbReference type="GO" id="GO:0016791">
    <property type="term" value="F:phosphatase activity"/>
    <property type="evidence" value="ECO:0007669"/>
    <property type="project" value="TreeGrafter"/>
</dbReference>
<dbReference type="InterPro" id="IPR050275">
    <property type="entry name" value="PGM_Phosphatase"/>
</dbReference>
<name>A0AAE0X707_9PEZI</name>
<dbReference type="InterPro" id="IPR013078">
    <property type="entry name" value="His_Pase_superF_clade-1"/>
</dbReference>
<dbReference type="EMBL" id="JAULSO010000003">
    <property type="protein sequence ID" value="KAK3685965.1"/>
    <property type="molecule type" value="Genomic_DNA"/>
</dbReference>
<keyword evidence="4" id="KW-1185">Reference proteome</keyword>
<reference evidence="3" key="2">
    <citation type="submission" date="2023-06" db="EMBL/GenBank/DDBJ databases">
        <authorList>
            <consortium name="Lawrence Berkeley National Laboratory"/>
            <person name="Haridas S."/>
            <person name="Hensen N."/>
            <person name="Bonometti L."/>
            <person name="Westerberg I."/>
            <person name="Brannstrom I.O."/>
            <person name="Guillou S."/>
            <person name="Cros-Aarteil S."/>
            <person name="Calhoun S."/>
            <person name="Kuo A."/>
            <person name="Mondo S."/>
            <person name="Pangilinan J."/>
            <person name="Riley R."/>
            <person name="Labutti K."/>
            <person name="Andreopoulos B."/>
            <person name="Lipzen A."/>
            <person name="Chen C."/>
            <person name="Yanf M."/>
            <person name="Daum C."/>
            <person name="Ng V."/>
            <person name="Clum A."/>
            <person name="Steindorff A."/>
            <person name="Ohm R."/>
            <person name="Martin F."/>
            <person name="Silar P."/>
            <person name="Natvig D."/>
            <person name="Lalanne C."/>
            <person name="Gautier V."/>
            <person name="Ament-Velasquez S.L."/>
            <person name="Kruys A."/>
            <person name="Hutchinson M.I."/>
            <person name="Powell A.J."/>
            <person name="Barry K."/>
            <person name="Miller A.N."/>
            <person name="Grigoriev I.V."/>
            <person name="Debuchy R."/>
            <person name="Gladieux P."/>
            <person name="Thoren M.H."/>
            <person name="Johannesson H."/>
        </authorList>
    </citation>
    <scope>NUCLEOTIDE SEQUENCE</scope>
    <source>
        <strain evidence="3">CBS 314.62</strain>
    </source>
</reference>
<comment type="caution">
    <text evidence="3">The sequence shown here is derived from an EMBL/GenBank/DDBJ whole genome shotgun (WGS) entry which is preliminary data.</text>
</comment>
<dbReference type="InterPro" id="IPR001345">
    <property type="entry name" value="PG/BPGM_mutase_AS"/>
</dbReference>
<dbReference type="CDD" id="cd07067">
    <property type="entry name" value="HP_PGM_like"/>
    <property type="match status" value="1"/>
</dbReference>
<reference evidence="3" key="1">
    <citation type="journal article" date="2023" name="Mol. Phylogenet. Evol.">
        <title>Genome-scale phylogeny and comparative genomics of the fungal order Sordariales.</title>
        <authorList>
            <person name="Hensen N."/>
            <person name="Bonometti L."/>
            <person name="Westerberg I."/>
            <person name="Brannstrom I.O."/>
            <person name="Guillou S."/>
            <person name="Cros-Aarteil S."/>
            <person name="Calhoun S."/>
            <person name="Haridas S."/>
            <person name="Kuo A."/>
            <person name="Mondo S."/>
            <person name="Pangilinan J."/>
            <person name="Riley R."/>
            <person name="LaButti K."/>
            <person name="Andreopoulos B."/>
            <person name="Lipzen A."/>
            <person name="Chen C."/>
            <person name="Yan M."/>
            <person name="Daum C."/>
            <person name="Ng V."/>
            <person name="Clum A."/>
            <person name="Steindorff A."/>
            <person name="Ohm R.A."/>
            <person name="Martin F."/>
            <person name="Silar P."/>
            <person name="Natvig D.O."/>
            <person name="Lalanne C."/>
            <person name="Gautier V."/>
            <person name="Ament-Velasquez S.L."/>
            <person name="Kruys A."/>
            <person name="Hutchinson M.I."/>
            <person name="Powell A.J."/>
            <person name="Barry K."/>
            <person name="Miller A.N."/>
            <person name="Grigoriev I.V."/>
            <person name="Debuchy R."/>
            <person name="Gladieux P."/>
            <person name="Hiltunen Thoren M."/>
            <person name="Johannesson H."/>
        </authorList>
    </citation>
    <scope>NUCLEOTIDE SEQUENCE</scope>
    <source>
        <strain evidence="3">CBS 314.62</strain>
    </source>
</reference>
<dbReference type="GO" id="GO:0005737">
    <property type="term" value="C:cytoplasm"/>
    <property type="evidence" value="ECO:0007669"/>
    <property type="project" value="TreeGrafter"/>
</dbReference>
<evidence type="ECO:0000256" key="1">
    <source>
        <dbReference type="ARBA" id="ARBA00023152"/>
    </source>
</evidence>
<dbReference type="AlphaFoldDB" id="A0AAE0X707"/>
<dbReference type="PANTHER" id="PTHR48100:SF1">
    <property type="entry name" value="HISTIDINE PHOSPHATASE FAMILY PROTEIN-RELATED"/>
    <property type="match status" value="1"/>
</dbReference>
<evidence type="ECO:0000313" key="3">
    <source>
        <dbReference type="EMBL" id="KAK3685965.1"/>
    </source>
</evidence>
<sequence length="227" mass="25898">MPRKSPTTVHILRHGQSLHNVDRNHQFPDPPLTDIGRSQAKAVNPAAAPDLIVVSPMTRTLETTLLAFDSFISNPESRLNIQVWPELRETHDFSIYNKGVSRAELELKFPQFGFSECRKEWDYPQHNREDAVTRAETVRRRIKNLSGSHKNIFLVTHRGFIAFLVKGQRFDVCECRRYRFATEEESEMERYGLSSDTGMAQDFGPTALVPLQGAEEIPHVDDGEVHG</sequence>
<evidence type="ECO:0000256" key="2">
    <source>
        <dbReference type="ARBA" id="ARBA00023235"/>
    </source>
</evidence>
<protein>
    <submittedName>
        <fullName evidence="3">Histidine phosphatase superfamily</fullName>
    </submittedName>
</protein>
<dbReference type="PANTHER" id="PTHR48100">
    <property type="entry name" value="BROAD-SPECIFICITY PHOSPHATASE YOR283W-RELATED"/>
    <property type="match status" value="1"/>
</dbReference>
<accession>A0AAE0X707</accession>
<gene>
    <name evidence="3" type="ORF">B0T22DRAFT_235947</name>
</gene>
<keyword evidence="2" id="KW-0413">Isomerase</keyword>
<dbReference type="SUPFAM" id="SSF53254">
    <property type="entry name" value="Phosphoglycerate mutase-like"/>
    <property type="match status" value="1"/>
</dbReference>
<dbReference type="InterPro" id="IPR029033">
    <property type="entry name" value="His_PPase_superfam"/>
</dbReference>